<evidence type="ECO:0000256" key="1">
    <source>
        <dbReference type="SAM" id="MobiDB-lite"/>
    </source>
</evidence>
<evidence type="ECO:0000313" key="3">
    <source>
        <dbReference type="Proteomes" id="UP001219518"/>
    </source>
</evidence>
<feature type="compositionally biased region" description="Basic and acidic residues" evidence="1">
    <location>
        <begin position="1"/>
        <end position="13"/>
    </location>
</feature>
<reference evidence="2" key="1">
    <citation type="submission" date="2021-07" db="EMBL/GenBank/DDBJ databases">
        <authorList>
            <person name="Catto M.A."/>
            <person name="Jacobson A."/>
            <person name="Kennedy G."/>
            <person name="Labadie P."/>
            <person name="Hunt B.G."/>
            <person name="Srinivasan R."/>
        </authorList>
    </citation>
    <scope>NUCLEOTIDE SEQUENCE</scope>
    <source>
        <strain evidence="2">PL_HMW_Pooled</strain>
        <tissue evidence="2">Head</tissue>
    </source>
</reference>
<dbReference type="EMBL" id="JAHWGI010000493">
    <property type="protein sequence ID" value="KAK3916166.1"/>
    <property type="molecule type" value="Genomic_DNA"/>
</dbReference>
<reference evidence="2" key="2">
    <citation type="journal article" date="2023" name="BMC Genomics">
        <title>Pest status, molecular evolution, and epigenetic factors derived from the genome assembly of Frankliniella fusca, a thysanopteran phytovirus vector.</title>
        <authorList>
            <person name="Catto M.A."/>
            <person name="Labadie P.E."/>
            <person name="Jacobson A.L."/>
            <person name="Kennedy G.G."/>
            <person name="Srinivasan R."/>
            <person name="Hunt B.G."/>
        </authorList>
    </citation>
    <scope>NUCLEOTIDE SEQUENCE</scope>
    <source>
        <strain evidence="2">PL_HMW_Pooled</strain>
    </source>
</reference>
<accession>A0AAE1H7H2</accession>
<keyword evidence="3" id="KW-1185">Reference proteome</keyword>
<feature type="compositionally biased region" description="Acidic residues" evidence="1">
    <location>
        <begin position="69"/>
        <end position="115"/>
    </location>
</feature>
<feature type="region of interest" description="Disordered" evidence="1">
    <location>
        <begin position="1"/>
        <end position="115"/>
    </location>
</feature>
<dbReference type="InterPro" id="IPR009667">
    <property type="entry name" value="DUF1258"/>
</dbReference>
<dbReference type="PANTHER" id="PTHR46579">
    <property type="entry name" value="F5/8 TYPE C DOMAIN-CONTAINING PROTEIN-RELATED"/>
    <property type="match status" value="1"/>
</dbReference>
<protein>
    <submittedName>
        <fullName evidence="2">Halomucin</fullName>
    </submittedName>
</protein>
<dbReference type="Pfam" id="PF06869">
    <property type="entry name" value="DUF1258"/>
    <property type="match status" value="1"/>
</dbReference>
<dbReference type="PANTHER" id="PTHR46579:SF1">
    <property type="entry name" value="F5_8 TYPE C DOMAIN-CONTAINING PROTEIN"/>
    <property type="match status" value="1"/>
</dbReference>
<gene>
    <name evidence="2" type="ORF">KUF71_000806</name>
</gene>
<feature type="compositionally biased region" description="Basic and acidic residues" evidence="1">
    <location>
        <begin position="29"/>
        <end position="42"/>
    </location>
</feature>
<organism evidence="2 3">
    <name type="scientific">Frankliniella fusca</name>
    <dbReference type="NCBI Taxonomy" id="407009"/>
    <lineage>
        <taxon>Eukaryota</taxon>
        <taxon>Metazoa</taxon>
        <taxon>Ecdysozoa</taxon>
        <taxon>Arthropoda</taxon>
        <taxon>Hexapoda</taxon>
        <taxon>Insecta</taxon>
        <taxon>Pterygota</taxon>
        <taxon>Neoptera</taxon>
        <taxon>Paraneoptera</taxon>
        <taxon>Thysanoptera</taxon>
        <taxon>Terebrantia</taxon>
        <taxon>Thripoidea</taxon>
        <taxon>Thripidae</taxon>
        <taxon>Frankliniella</taxon>
    </lineage>
</organism>
<comment type="caution">
    <text evidence="2">The sequence shown here is derived from an EMBL/GenBank/DDBJ whole genome shotgun (WGS) entry which is preliminary data.</text>
</comment>
<dbReference type="AlphaFoldDB" id="A0AAE1H7H2"/>
<dbReference type="Proteomes" id="UP001219518">
    <property type="component" value="Unassembled WGS sequence"/>
</dbReference>
<sequence length="704" mass="79983">MRVLQKGERRSGDDELNPPLDIEQSVNRSSHDSASEGERLSDDEVNPPLDIEREMVHFGGRDNRVEQERGEEEGDPREDEQNQDEDERESESENGSESEQESNAESSEEENFDVNDNEPLFEGAHITLKQSALSILSFALCHKLSQTCINDLLSLISLHCGPNNICLKSSHLFKKYFSMLKQDHVIRHYYCSLCEVSVPSKDSLCPSCSAHNQDENSDVDDPVNQTDTKNKIEYFIEFSISKQLKSLYKRPGFFESLQFKLNRVKRNVHNIEDIYDGHIYSELVQEGFLANPCNISFTMYFDGVSLFKSAKFSIWPLFLSINELKYKERTERGNIIIAGLWFGETKPNPNLFLKPIWDKMQVLQSQGIQCKLPNGQFITVKGRVVAAVGDLPAKALFMRLIQFKGLFSCFNCMSSGARFGVGPRNSVQVFPYSRNLRLRSCVEMLDFADQAVIARQTDPNAAIYGVKGPTLLSAFLPDLVRSMGIDDLHGIFSGLMKALLEFWFQGEGDFSISDLVDLVDERLSNIRPPFHYQRVPRSIKKEQGLFKGSDYKMMFFFFSIPVLYGILPAPYWEHHCKLVSAVSLLSQDSVSPEQIQTADSLLNMYVSDFQHLYGVRYLGLNVHQLLHLSTVVKNLGPLWVYSCFTYESLNGQLSSLVHGTRYAALQICASSFVCLNHSFMVDCMKDSAARRLCLKLMERGRKKG</sequence>
<feature type="compositionally biased region" description="Basic and acidic residues" evidence="1">
    <location>
        <begin position="50"/>
        <end position="68"/>
    </location>
</feature>
<proteinExistence type="predicted"/>
<evidence type="ECO:0000313" key="2">
    <source>
        <dbReference type="EMBL" id="KAK3916166.1"/>
    </source>
</evidence>
<name>A0AAE1H7H2_9NEOP</name>